<comment type="caution">
    <text evidence="1">The sequence shown here is derived from an EMBL/GenBank/DDBJ whole genome shotgun (WGS) entry which is preliminary data.</text>
</comment>
<protein>
    <submittedName>
        <fullName evidence="1">Uncharacterized protein</fullName>
    </submittedName>
</protein>
<evidence type="ECO:0000313" key="1">
    <source>
        <dbReference type="EMBL" id="POW07099.1"/>
    </source>
</evidence>
<gene>
    <name evidence="1" type="ORF">PSTT_08497</name>
</gene>
<dbReference type="AlphaFoldDB" id="A0A2S4VC35"/>
<proteinExistence type="predicted"/>
<name>A0A2S4VC35_9BASI</name>
<evidence type="ECO:0000313" key="2">
    <source>
        <dbReference type="Proteomes" id="UP000239156"/>
    </source>
</evidence>
<organism evidence="1 2">
    <name type="scientific">Puccinia striiformis</name>
    <dbReference type="NCBI Taxonomy" id="27350"/>
    <lineage>
        <taxon>Eukaryota</taxon>
        <taxon>Fungi</taxon>
        <taxon>Dikarya</taxon>
        <taxon>Basidiomycota</taxon>
        <taxon>Pucciniomycotina</taxon>
        <taxon>Pucciniomycetes</taxon>
        <taxon>Pucciniales</taxon>
        <taxon>Pucciniaceae</taxon>
        <taxon>Puccinia</taxon>
    </lineage>
</organism>
<accession>A0A2S4VC35</accession>
<dbReference type="Proteomes" id="UP000239156">
    <property type="component" value="Unassembled WGS sequence"/>
</dbReference>
<keyword evidence="2" id="KW-1185">Reference proteome</keyword>
<sequence>MSLWNFDDMVGRLFLQWDLLETVELNWLTGQSDQMIRTVRKPIPTLDCVLQMMTLKHLQIDGSELSRLLKIVGGGLQTLEISEPGIKIGRAGLCQVLEDCTHLNLECLKIKVNSLLEIQTDPSL</sequence>
<dbReference type="EMBL" id="PKSL01000078">
    <property type="protein sequence ID" value="POW07099.1"/>
    <property type="molecule type" value="Genomic_DNA"/>
</dbReference>
<dbReference type="VEuPathDB" id="FungiDB:PSTT_08497"/>
<reference evidence="1" key="1">
    <citation type="submission" date="2017-12" db="EMBL/GenBank/DDBJ databases">
        <title>Gene loss provides genomic basis for host adaptation in cereal stripe rust fungi.</title>
        <authorList>
            <person name="Xia C."/>
        </authorList>
    </citation>
    <scope>NUCLEOTIDE SEQUENCE [LARGE SCALE GENOMIC DNA]</scope>
    <source>
        <strain evidence="1">93-210</strain>
    </source>
</reference>